<dbReference type="InterPro" id="IPR035979">
    <property type="entry name" value="RBD_domain_sf"/>
</dbReference>
<dbReference type="PANTHER" id="PTHR45735">
    <property type="entry name" value="CLEAVAGE STIMULATION FACTOR SUBUNIT 2"/>
    <property type="match status" value="1"/>
</dbReference>
<dbReference type="Proteomes" id="UP001212152">
    <property type="component" value="Unassembled WGS sequence"/>
</dbReference>
<evidence type="ECO:0000313" key="4">
    <source>
        <dbReference type="EMBL" id="KAJ3172893.1"/>
    </source>
</evidence>
<organism evidence="4 5">
    <name type="scientific">Geranomyces variabilis</name>
    <dbReference type="NCBI Taxonomy" id="109894"/>
    <lineage>
        <taxon>Eukaryota</taxon>
        <taxon>Fungi</taxon>
        <taxon>Fungi incertae sedis</taxon>
        <taxon>Chytridiomycota</taxon>
        <taxon>Chytridiomycota incertae sedis</taxon>
        <taxon>Chytridiomycetes</taxon>
        <taxon>Spizellomycetales</taxon>
        <taxon>Powellomycetaceae</taxon>
        <taxon>Geranomyces</taxon>
    </lineage>
</organism>
<dbReference type="Pfam" id="PF00076">
    <property type="entry name" value="RRM_1"/>
    <property type="match status" value="1"/>
</dbReference>
<keyword evidence="1" id="KW-0694">RNA-binding</keyword>
<feature type="compositionally biased region" description="Low complexity" evidence="2">
    <location>
        <begin position="109"/>
        <end position="122"/>
    </location>
</feature>
<dbReference type="Gene3D" id="1.25.40.630">
    <property type="match status" value="1"/>
</dbReference>
<dbReference type="SUPFAM" id="SSF54928">
    <property type="entry name" value="RNA-binding domain, RBD"/>
    <property type="match status" value="1"/>
</dbReference>
<dbReference type="Pfam" id="PF14327">
    <property type="entry name" value="CSTF2_hinge"/>
    <property type="match status" value="1"/>
</dbReference>
<evidence type="ECO:0000256" key="1">
    <source>
        <dbReference type="PROSITE-ProRule" id="PRU00176"/>
    </source>
</evidence>
<dbReference type="PROSITE" id="PS50102">
    <property type="entry name" value="RRM"/>
    <property type="match status" value="1"/>
</dbReference>
<name>A0AAD5XN40_9FUNG</name>
<feature type="region of interest" description="Disordered" evidence="2">
    <location>
        <begin position="84"/>
        <end position="138"/>
    </location>
</feature>
<dbReference type="AlphaFoldDB" id="A0AAD5XN40"/>
<reference evidence="4" key="1">
    <citation type="submission" date="2020-05" db="EMBL/GenBank/DDBJ databases">
        <title>Phylogenomic resolution of chytrid fungi.</title>
        <authorList>
            <person name="Stajich J.E."/>
            <person name="Amses K."/>
            <person name="Simmons R."/>
            <person name="Seto K."/>
            <person name="Myers J."/>
            <person name="Bonds A."/>
            <person name="Quandt C.A."/>
            <person name="Barry K."/>
            <person name="Liu P."/>
            <person name="Grigoriev I."/>
            <person name="Longcore J.E."/>
            <person name="James T.Y."/>
        </authorList>
    </citation>
    <scope>NUCLEOTIDE SEQUENCE</scope>
    <source>
        <strain evidence="4">JEL0379</strain>
    </source>
</reference>
<dbReference type="Gene3D" id="3.30.70.330">
    <property type="match status" value="1"/>
</dbReference>
<dbReference type="FunFam" id="3.30.70.330:FF:001102">
    <property type="entry name" value="Cleavage and Polyadenylation Factor"/>
    <property type="match status" value="1"/>
</dbReference>
<evidence type="ECO:0000313" key="5">
    <source>
        <dbReference type="Proteomes" id="UP001212152"/>
    </source>
</evidence>
<dbReference type="EMBL" id="JADGJQ010000073">
    <property type="protein sequence ID" value="KAJ3172893.1"/>
    <property type="molecule type" value="Genomic_DNA"/>
</dbReference>
<dbReference type="PANTHER" id="PTHR45735:SF2">
    <property type="entry name" value="CLEAVAGE STIMULATION FACTOR SUBUNIT 2"/>
    <property type="match status" value="1"/>
</dbReference>
<feature type="domain" description="RRM" evidence="3">
    <location>
        <begin position="7"/>
        <end position="85"/>
    </location>
</feature>
<evidence type="ECO:0000256" key="2">
    <source>
        <dbReference type="SAM" id="MobiDB-lite"/>
    </source>
</evidence>
<feature type="compositionally biased region" description="Pro residues" evidence="2">
    <location>
        <begin position="123"/>
        <end position="135"/>
    </location>
</feature>
<dbReference type="InterPro" id="IPR012677">
    <property type="entry name" value="Nucleotide-bd_a/b_plait_sf"/>
</dbReference>
<dbReference type="GO" id="GO:0003729">
    <property type="term" value="F:mRNA binding"/>
    <property type="evidence" value="ECO:0007669"/>
    <property type="project" value="TreeGrafter"/>
</dbReference>
<dbReference type="CDD" id="cd12398">
    <property type="entry name" value="RRM_CSTF2_RNA15_like"/>
    <property type="match status" value="1"/>
</dbReference>
<proteinExistence type="predicted"/>
<accession>A0AAD5XN40</accession>
<dbReference type="GO" id="GO:0005847">
    <property type="term" value="C:mRNA cleavage and polyadenylation specificity factor complex"/>
    <property type="evidence" value="ECO:0007669"/>
    <property type="project" value="TreeGrafter"/>
</dbReference>
<protein>
    <recommendedName>
        <fullName evidence="3">RRM domain-containing protein</fullName>
    </recommendedName>
</protein>
<dbReference type="InterPro" id="IPR025742">
    <property type="entry name" value="CSTF2_hinge"/>
</dbReference>
<comment type="caution">
    <text evidence="4">The sequence shown here is derived from an EMBL/GenBank/DDBJ whole genome shotgun (WGS) entry which is preliminary data.</text>
</comment>
<sequence length="209" mass="22994">MSGRPSRVVFVGNIPYDLTETQLIDIFKEVGPVVSFRLVFDRDTGKPKGYGFCTFQDSETAASAVRNLNNYDVGGRQLRIDFAESDKEDNGPGGPPPPRQQQMDDRRPPIGQQQQPMQVPAQLAPPVPQHAPPPAQSSVEDINKTLAAYPPEQMLEVLAQMKVHIQSNPNDVRAMLAEQPQLSYALFQALLVMNVVDPAIMQVCSALEA</sequence>
<dbReference type="InterPro" id="IPR000504">
    <property type="entry name" value="RRM_dom"/>
</dbReference>
<evidence type="ECO:0000259" key="3">
    <source>
        <dbReference type="PROSITE" id="PS50102"/>
    </source>
</evidence>
<dbReference type="SMART" id="SM00360">
    <property type="entry name" value="RRM"/>
    <property type="match status" value="1"/>
</dbReference>
<keyword evidence="5" id="KW-1185">Reference proteome</keyword>
<gene>
    <name evidence="4" type="ORF">HDU87_007729</name>
</gene>